<evidence type="ECO:0000256" key="1">
    <source>
        <dbReference type="ARBA" id="ARBA00004651"/>
    </source>
</evidence>
<dbReference type="InterPro" id="IPR017983">
    <property type="entry name" value="GPCR_2_secretin-like_CS"/>
</dbReference>
<keyword evidence="10" id="KW-0807">Transducer</keyword>
<evidence type="ECO:0000256" key="10">
    <source>
        <dbReference type="ARBA" id="ARBA00023224"/>
    </source>
</evidence>
<dbReference type="EMBL" id="CAJPWZ010002567">
    <property type="protein sequence ID" value="CAG2240593.1"/>
    <property type="molecule type" value="Genomic_DNA"/>
</dbReference>
<evidence type="ECO:0000313" key="14">
    <source>
        <dbReference type="EMBL" id="CAG2240593.1"/>
    </source>
</evidence>
<sequence length="417" mass="48742">MLVFLFGFMRAALSKICHEQNTQILSKHQQQALIEQELVRCFTNIKNQNDKNSSQCGQVWDGVMCWPPVEHGTTSVQQCPRYIHKFKPDGFATRICLENGDWFFHPELNKTWTNYSGCVGNNTDNQSLVPMSFRKLHCQRNTVHINMFISFILRSIICFIKDIDITPEVYYSSTIEGETSFGQAWICKSVYVIFYYVLTANFMWIFVEGLFLHTFVLSTKYNVSRHIYRTFLILGWCVPLLSVIPWINLVFFINIIRVLYTKLNAAHTKDPNKFRKLARSTLVLIPLFGVYYAVFIAVPICMDPKLEVIWMYSEMFFNSFQGFAVALLFCFMNGEVQREIKKHWRRRRIMRRQSNMSSRSKTYAIDHDTHLTCVPDTWDTNGNMDLKELTIPVCNVDIDLNVNSPQELDENLPILND</sequence>
<evidence type="ECO:0000256" key="11">
    <source>
        <dbReference type="SAM" id="Phobius"/>
    </source>
</evidence>
<proteinExistence type="inferred from homology"/>
<dbReference type="PROSITE" id="PS00649">
    <property type="entry name" value="G_PROTEIN_RECEP_F2_1"/>
    <property type="match status" value="1"/>
</dbReference>
<feature type="domain" description="G-protein coupled receptors family 2 profile 2" evidence="13">
    <location>
        <begin position="133"/>
        <end position="333"/>
    </location>
</feature>
<dbReference type="InterPro" id="IPR001879">
    <property type="entry name" value="GPCR_2_extracellular_dom"/>
</dbReference>
<accession>A0A8S3U9I2</accession>
<keyword evidence="7 11" id="KW-0472">Membrane</keyword>
<dbReference type="SMART" id="SM00008">
    <property type="entry name" value="HormR"/>
    <property type="match status" value="1"/>
</dbReference>
<evidence type="ECO:0000256" key="8">
    <source>
        <dbReference type="ARBA" id="ARBA00023170"/>
    </source>
</evidence>
<dbReference type="PANTHER" id="PTHR45620:SF1">
    <property type="entry name" value="G-PROTEIN COUPLED RECEPTORS FAMILY 2 PROFILE 2 DOMAIN-CONTAINING PROTEIN"/>
    <property type="match status" value="1"/>
</dbReference>
<dbReference type="Gene3D" id="1.20.1070.10">
    <property type="entry name" value="Rhodopsin 7-helix transmembrane proteins"/>
    <property type="match status" value="2"/>
</dbReference>
<dbReference type="OrthoDB" id="6022368at2759"/>
<dbReference type="InterPro" id="IPR000832">
    <property type="entry name" value="GPCR_2_secretin-like"/>
</dbReference>
<evidence type="ECO:0000256" key="7">
    <source>
        <dbReference type="ARBA" id="ARBA00023136"/>
    </source>
</evidence>
<protein>
    <submittedName>
        <fullName evidence="14">Uncharacterized protein</fullName>
    </submittedName>
</protein>
<dbReference type="PANTHER" id="PTHR45620">
    <property type="entry name" value="PDF RECEPTOR-LIKE PROTEIN-RELATED"/>
    <property type="match status" value="1"/>
</dbReference>
<dbReference type="AlphaFoldDB" id="A0A8S3U9I2"/>
<comment type="subcellular location">
    <subcellularLocation>
        <location evidence="1">Cell membrane</location>
        <topology evidence="1">Multi-pass membrane protein</topology>
    </subcellularLocation>
</comment>
<evidence type="ECO:0000256" key="5">
    <source>
        <dbReference type="ARBA" id="ARBA00022989"/>
    </source>
</evidence>
<feature type="transmembrane region" description="Helical" evidence="11">
    <location>
        <begin position="227"/>
        <end position="260"/>
    </location>
</feature>
<keyword evidence="8" id="KW-0675">Receptor</keyword>
<gene>
    <name evidence="14" type="ORF">MEDL_52885</name>
</gene>
<keyword evidence="9" id="KW-0325">Glycoprotein</keyword>
<feature type="transmembrane region" description="Helical" evidence="11">
    <location>
        <begin position="190"/>
        <end position="207"/>
    </location>
</feature>
<evidence type="ECO:0000259" key="12">
    <source>
        <dbReference type="PROSITE" id="PS50227"/>
    </source>
</evidence>
<dbReference type="GO" id="GO:0007166">
    <property type="term" value="P:cell surface receptor signaling pathway"/>
    <property type="evidence" value="ECO:0007669"/>
    <property type="project" value="InterPro"/>
</dbReference>
<dbReference type="InterPro" id="IPR050332">
    <property type="entry name" value="GPCR_2"/>
</dbReference>
<evidence type="ECO:0000256" key="9">
    <source>
        <dbReference type="ARBA" id="ARBA00023180"/>
    </source>
</evidence>
<dbReference type="PROSITE" id="PS50261">
    <property type="entry name" value="G_PROTEIN_RECEP_F2_4"/>
    <property type="match status" value="1"/>
</dbReference>
<comment type="similarity">
    <text evidence="2">Belongs to the G-protein coupled receptor 2 family.</text>
</comment>
<dbReference type="GO" id="GO:0008528">
    <property type="term" value="F:G protein-coupled peptide receptor activity"/>
    <property type="evidence" value="ECO:0007669"/>
    <property type="project" value="TreeGrafter"/>
</dbReference>
<dbReference type="Proteomes" id="UP000683360">
    <property type="component" value="Unassembled WGS sequence"/>
</dbReference>
<dbReference type="PROSITE" id="PS00650">
    <property type="entry name" value="G_PROTEIN_RECEP_F2_2"/>
    <property type="match status" value="1"/>
</dbReference>
<keyword evidence="15" id="KW-1185">Reference proteome</keyword>
<evidence type="ECO:0000313" key="15">
    <source>
        <dbReference type="Proteomes" id="UP000683360"/>
    </source>
</evidence>
<evidence type="ECO:0000256" key="3">
    <source>
        <dbReference type="ARBA" id="ARBA00022475"/>
    </source>
</evidence>
<evidence type="ECO:0000259" key="13">
    <source>
        <dbReference type="PROSITE" id="PS50261"/>
    </source>
</evidence>
<dbReference type="Pfam" id="PF00002">
    <property type="entry name" value="7tm_2"/>
    <property type="match status" value="1"/>
</dbReference>
<dbReference type="InterPro" id="IPR036445">
    <property type="entry name" value="GPCR_2_extracell_dom_sf"/>
</dbReference>
<dbReference type="Pfam" id="PF02793">
    <property type="entry name" value="HRM"/>
    <property type="match status" value="1"/>
</dbReference>
<dbReference type="PRINTS" id="PR00249">
    <property type="entry name" value="GPCRSECRETIN"/>
</dbReference>
<dbReference type="PROSITE" id="PS50227">
    <property type="entry name" value="G_PROTEIN_RECEP_F2_3"/>
    <property type="match status" value="1"/>
</dbReference>
<dbReference type="GO" id="GO:0007188">
    <property type="term" value="P:adenylate cyclase-modulating G protein-coupled receptor signaling pathway"/>
    <property type="evidence" value="ECO:0007669"/>
    <property type="project" value="TreeGrafter"/>
</dbReference>
<feature type="transmembrane region" description="Helical" evidence="11">
    <location>
        <begin position="320"/>
        <end position="336"/>
    </location>
</feature>
<organism evidence="14 15">
    <name type="scientific">Mytilus edulis</name>
    <name type="common">Blue mussel</name>
    <dbReference type="NCBI Taxonomy" id="6550"/>
    <lineage>
        <taxon>Eukaryota</taxon>
        <taxon>Metazoa</taxon>
        <taxon>Spiralia</taxon>
        <taxon>Lophotrochozoa</taxon>
        <taxon>Mollusca</taxon>
        <taxon>Bivalvia</taxon>
        <taxon>Autobranchia</taxon>
        <taxon>Pteriomorphia</taxon>
        <taxon>Mytilida</taxon>
        <taxon>Mytiloidea</taxon>
        <taxon>Mytilidae</taxon>
        <taxon>Mytilinae</taxon>
        <taxon>Mytilus</taxon>
    </lineage>
</organism>
<evidence type="ECO:0000256" key="6">
    <source>
        <dbReference type="ARBA" id="ARBA00023040"/>
    </source>
</evidence>
<dbReference type="Gene3D" id="4.10.1240.10">
    <property type="entry name" value="GPCR, family 2, extracellular hormone receptor domain"/>
    <property type="match status" value="1"/>
</dbReference>
<comment type="caution">
    <text evidence="14">The sequence shown here is derived from an EMBL/GenBank/DDBJ whole genome shotgun (WGS) entry which is preliminary data.</text>
</comment>
<keyword evidence="5 11" id="KW-1133">Transmembrane helix</keyword>
<name>A0A8S3U9I2_MYTED</name>
<feature type="domain" description="G-protein coupled receptors family 2 profile 1" evidence="12">
    <location>
        <begin position="40"/>
        <end position="122"/>
    </location>
</feature>
<keyword evidence="4 11" id="KW-0812">Transmembrane</keyword>
<dbReference type="GO" id="GO:0005886">
    <property type="term" value="C:plasma membrane"/>
    <property type="evidence" value="ECO:0007669"/>
    <property type="project" value="UniProtKB-SubCell"/>
</dbReference>
<reference evidence="14" key="1">
    <citation type="submission" date="2021-03" db="EMBL/GenBank/DDBJ databases">
        <authorList>
            <person name="Bekaert M."/>
        </authorList>
    </citation>
    <scope>NUCLEOTIDE SEQUENCE</scope>
</reference>
<keyword evidence="3" id="KW-1003">Cell membrane</keyword>
<keyword evidence="6" id="KW-0297">G-protein coupled receptor</keyword>
<dbReference type="InterPro" id="IPR017981">
    <property type="entry name" value="GPCR_2-like_7TM"/>
</dbReference>
<dbReference type="SUPFAM" id="SSF111418">
    <property type="entry name" value="Hormone receptor domain"/>
    <property type="match status" value="1"/>
</dbReference>
<feature type="transmembrane region" description="Helical" evidence="11">
    <location>
        <begin position="281"/>
        <end position="300"/>
    </location>
</feature>
<evidence type="ECO:0000256" key="4">
    <source>
        <dbReference type="ARBA" id="ARBA00022692"/>
    </source>
</evidence>
<evidence type="ECO:0000256" key="2">
    <source>
        <dbReference type="ARBA" id="ARBA00005314"/>
    </source>
</evidence>